<evidence type="ECO:0000256" key="3">
    <source>
        <dbReference type="ARBA" id="ARBA00022692"/>
    </source>
</evidence>
<reference evidence="9 10" key="1">
    <citation type="journal article" date="2012" name="BMC Genomics">
        <title>Comparative genomic analysis and phylogenetic position of Theileria equi.</title>
        <authorList>
            <person name="Kappmeyer L.S."/>
            <person name="Thiagarajan M."/>
            <person name="Herndon D.R."/>
            <person name="Ramsay J.D."/>
            <person name="Caler E."/>
            <person name="Djikeng A."/>
            <person name="Gillespie J.J."/>
            <person name="Lau A.O."/>
            <person name="Roalson E.H."/>
            <person name="Silva J.C."/>
            <person name="Silva M.G."/>
            <person name="Suarez C.E."/>
            <person name="Ueti M.W."/>
            <person name="Nene V.M."/>
            <person name="Mealey R.H."/>
            <person name="Knowles D.P."/>
            <person name="Brayton K.A."/>
        </authorList>
    </citation>
    <scope>NUCLEOTIDE SEQUENCE [LARGE SCALE GENOMIC DNA]</scope>
    <source>
        <strain evidence="9 10">WA</strain>
    </source>
</reference>
<comment type="subcellular location">
    <subcellularLocation>
        <location evidence="1">Membrane</location>
        <topology evidence="1">Single-pass type IV membrane protein</topology>
    </subcellularLocation>
</comment>
<evidence type="ECO:0000256" key="7">
    <source>
        <dbReference type="SAM" id="Phobius"/>
    </source>
</evidence>
<dbReference type="STRING" id="1537102.L0AZ33"/>
<dbReference type="KEGG" id="beq:BEWA_002540"/>
<dbReference type="GO" id="GO:0012507">
    <property type="term" value="C:ER to Golgi transport vesicle membrane"/>
    <property type="evidence" value="ECO:0007669"/>
    <property type="project" value="TreeGrafter"/>
</dbReference>
<evidence type="ECO:0000256" key="1">
    <source>
        <dbReference type="ARBA" id="ARBA00004211"/>
    </source>
</evidence>
<keyword evidence="10" id="KW-1185">Reference proteome</keyword>
<dbReference type="OrthoDB" id="19261at2759"/>
<feature type="domain" description="T-SNARE coiled-coil homology" evidence="8">
    <location>
        <begin position="121"/>
        <end position="183"/>
    </location>
</feature>
<dbReference type="VEuPathDB" id="PiroplasmaDB:BEWA_002540"/>
<accession>L0AZ33</accession>
<evidence type="ECO:0000256" key="5">
    <source>
        <dbReference type="ARBA" id="ARBA00022989"/>
    </source>
</evidence>
<evidence type="ECO:0000259" key="8">
    <source>
        <dbReference type="PROSITE" id="PS50192"/>
    </source>
</evidence>
<dbReference type="InterPro" id="IPR044766">
    <property type="entry name" value="NPSN/SNAP25-like_N_SNARE"/>
</dbReference>
<dbReference type="RefSeq" id="XP_004830513.1">
    <property type="nucleotide sequence ID" value="XM_004830456.1"/>
</dbReference>
<dbReference type="InterPro" id="IPR000727">
    <property type="entry name" value="T_SNARE_dom"/>
</dbReference>
<name>L0AZ33_THEEQ</name>
<evidence type="ECO:0000313" key="9">
    <source>
        <dbReference type="EMBL" id="AFZ80847.1"/>
    </source>
</evidence>
<dbReference type="PANTHER" id="PTHR21230">
    <property type="entry name" value="VESICLE TRANSPORT V-SNARE PROTEIN VTI1-RELATED"/>
    <property type="match status" value="1"/>
</dbReference>
<protein>
    <recommendedName>
        <fullName evidence="8">t-SNARE coiled-coil homology domain-containing protein</fullName>
    </recommendedName>
</protein>
<dbReference type="GO" id="GO:0005484">
    <property type="term" value="F:SNAP receptor activity"/>
    <property type="evidence" value="ECO:0007669"/>
    <property type="project" value="InterPro"/>
</dbReference>
<evidence type="ECO:0000256" key="4">
    <source>
        <dbReference type="ARBA" id="ARBA00022927"/>
    </source>
</evidence>
<keyword evidence="5 7" id="KW-1133">Transmembrane helix</keyword>
<feature type="transmembrane region" description="Helical" evidence="7">
    <location>
        <begin position="194"/>
        <end position="213"/>
    </location>
</feature>
<proteinExistence type="predicted"/>
<dbReference type="GO" id="GO:0006906">
    <property type="term" value="P:vesicle fusion"/>
    <property type="evidence" value="ECO:0007669"/>
    <property type="project" value="TreeGrafter"/>
</dbReference>
<evidence type="ECO:0000313" key="10">
    <source>
        <dbReference type="Proteomes" id="UP000031512"/>
    </source>
</evidence>
<dbReference type="GeneID" id="15805406"/>
<keyword evidence="3 7" id="KW-0812">Transmembrane</keyword>
<dbReference type="AlphaFoldDB" id="L0AZ33"/>
<dbReference type="GO" id="GO:0005794">
    <property type="term" value="C:Golgi apparatus"/>
    <property type="evidence" value="ECO:0007669"/>
    <property type="project" value="TreeGrafter"/>
</dbReference>
<dbReference type="PROSITE" id="PS50192">
    <property type="entry name" value="T_SNARE"/>
    <property type="match status" value="1"/>
</dbReference>
<keyword evidence="6 7" id="KW-0472">Membrane</keyword>
<dbReference type="GO" id="GO:0005789">
    <property type="term" value="C:endoplasmic reticulum membrane"/>
    <property type="evidence" value="ECO:0007669"/>
    <property type="project" value="TreeGrafter"/>
</dbReference>
<keyword evidence="4" id="KW-0653">Protein transport</keyword>
<gene>
    <name evidence="9" type="ORF">BEWA_002540</name>
</gene>
<evidence type="ECO:0000256" key="6">
    <source>
        <dbReference type="ARBA" id="ARBA00023136"/>
    </source>
</evidence>
<dbReference type="Proteomes" id="UP000031512">
    <property type="component" value="Chromosome 3"/>
</dbReference>
<keyword evidence="2" id="KW-0813">Transport</keyword>
<dbReference type="CDD" id="cd15861">
    <property type="entry name" value="SNARE_SNAP25N_23N_29N_SEC9N"/>
    <property type="match status" value="1"/>
</dbReference>
<dbReference type="GO" id="GO:0015031">
    <property type="term" value="P:protein transport"/>
    <property type="evidence" value="ECO:0007669"/>
    <property type="project" value="UniProtKB-KW"/>
</dbReference>
<dbReference type="Gene3D" id="1.20.5.110">
    <property type="match status" value="1"/>
</dbReference>
<dbReference type="GO" id="GO:0031902">
    <property type="term" value="C:late endosome membrane"/>
    <property type="evidence" value="ECO:0007669"/>
    <property type="project" value="TreeGrafter"/>
</dbReference>
<sequence>MAAYQKEDELDRLLVQLEGTLMKYETCGETLQNEKYSEGILIYERIKCAEEAYLVQIEGLQTQSKISHMKRLQEKQELLRSLKVKLDALKVIVDNNEHKHLDTGNELNNLSYNAKLIVWGNDLQDRTQESINRIRDLTIESEKIGADVTADLEMQSEKLNAVKSTVHDIDENIISANATIKQIARSIFRDKCTIILIIVIILLATGIGLLAFLSKDK</sequence>
<dbReference type="SUPFAM" id="SSF58038">
    <property type="entry name" value="SNARE fusion complex"/>
    <property type="match status" value="1"/>
</dbReference>
<dbReference type="eggNOG" id="ENOG502SDIC">
    <property type="taxonomic scope" value="Eukaryota"/>
</dbReference>
<dbReference type="EMBL" id="CP001670">
    <property type="protein sequence ID" value="AFZ80847.1"/>
    <property type="molecule type" value="Genomic_DNA"/>
</dbReference>
<evidence type="ECO:0000256" key="2">
    <source>
        <dbReference type="ARBA" id="ARBA00022448"/>
    </source>
</evidence>
<dbReference type="GO" id="GO:0031201">
    <property type="term" value="C:SNARE complex"/>
    <property type="evidence" value="ECO:0007669"/>
    <property type="project" value="InterPro"/>
</dbReference>
<dbReference type="GO" id="GO:0000149">
    <property type="term" value="F:SNARE binding"/>
    <property type="evidence" value="ECO:0007669"/>
    <property type="project" value="TreeGrafter"/>
</dbReference>
<dbReference type="Pfam" id="PF12352">
    <property type="entry name" value="V-SNARE_C"/>
    <property type="match status" value="1"/>
</dbReference>
<organism evidence="9 10">
    <name type="scientific">Theileria equi strain WA</name>
    <dbReference type="NCBI Taxonomy" id="1537102"/>
    <lineage>
        <taxon>Eukaryota</taxon>
        <taxon>Sar</taxon>
        <taxon>Alveolata</taxon>
        <taxon>Apicomplexa</taxon>
        <taxon>Aconoidasida</taxon>
        <taxon>Piroplasmida</taxon>
        <taxon>Theileriidae</taxon>
        <taxon>Theileria</taxon>
    </lineage>
</organism>